<evidence type="ECO:0000259" key="7">
    <source>
        <dbReference type="Pfam" id="PF00931"/>
    </source>
</evidence>
<dbReference type="AlphaFoldDB" id="A0A3B6N1Q3"/>
<dbReference type="PANTHER" id="PTHR23155">
    <property type="entry name" value="DISEASE RESISTANCE PROTEIN RP"/>
    <property type="match status" value="1"/>
</dbReference>
<dbReference type="Pfam" id="PF00931">
    <property type="entry name" value="NB-ARC"/>
    <property type="match status" value="1"/>
</dbReference>
<protein>
    <recommendedName>
        <fullName evidence="13">NB-ARC domain-containing protein</fullName>
    </recommendedName>
</protein>
<dbReference type="InterPro" id="IPR044974">
    <property type="entry name" value="Disease_R_plants"/>
</dbReference>
<evidence type="ECO:0000256" key="4">
    <source>
        <dbReference type="ARBA" id="ARBA00022741"/>
    </source>
</evidence>
<evidence type="ECO:0008006" key="13">
    <source>
        <dbReference type="Google" id="ProtNLM"/>
    </source>
</evidence>
<reference evidence="11" key="1">
    <citation type="submission" date="2018-08" db="EMBL/GenBank/DDBJ databases">
        <authorList>
            <person name="Rossello M."/>
        </authorList>
    </citation>
    <scope>NUCLEOTIDE SEQUENCE [LARGE SCALE GENOMIC DNA]</scope>
    <source>
        <strain evidence="11">cv. Chinese Spring</strain>
    </source>
</reference>
<dbReference type="Pfam" id="PF23598">
    <property type="entry name" value="LRR_14"/>
    <property type="match status" value="1"/>
</dbReference>
<keyword evidence="6" id="KW-0175">Coiled coil</keyword>
<dbReference type="Gene3D" id="1.10.8.430">
    <property type="entry name" value="Helical domain of apoptotic protease-activating factors"/>
    <property type="match status" value="1"/>
</dbReference>
<dbReference type="InterPro" id="IPR042197">
    <property type="entry name" value="Apaf_helical"/>
</dbReference>
<dbReference type="InterPro" id="IPR002182">
    <property type="entry name" value="NB-ARC"/>
</dbReference>
<dbReference type="Gramene" id="TraesCS5D02G554900.1">
    <property type="protein sequence ID" value="TraesCS5D02G554900.1"/>
    <property type="gene ID" value="TraesCS5D02G554900"/>
</dbReference>
<dbReference type="Pfam" id="PF23559">
    <property type="entry name" value="WHD_DRP"/>
    <property type="match status" value="1"/>
</dbReference>
<keyword evidence="4" id="KW-0547">Nucleotide-binding</keyword>
<evidence type="ECO:0000313" key="12">
    <source>
        <dbReference type="Proteomes" id="UP000019116"/>
    </source>
</evidence>
<evidence type="ECO:0000256" key="1">
    <source>
        <dbReference type="ARBA" id="ARBA00008894"/>
    </source>
</evidence>
<sequence>MAETAITAVLAKIGQLAASEARVLLQVGDDLVLLRDRLEWLQAFLRDADRKRRAGTDQLTRVWVRQTRDIAFQAEDALDDFFYEVDLKSQGYRGWKMWRKYLTGLCTQISIRHVLSVRIKIINRRLEKMSENQKEYKIEHTPTATLTSSTTATSAWLDSFENAVGLEKDVKTLEGMLLRKDHPQQMFISLLGESGVGKSTLMDVIYHNMEVISQFEIVVWFNMPPDGTTETLLQSIYDRAYVSAPQHQPDEGIDIADKLRHHLEKKRYLVIIHGISSETILNCLRASLPDDNNGSSVVLMLDTESEEVAWHANTLNKDGINGIHMLNRLDEKRSGELFCSRASRKEMSDVKEDMSKYDKIVYDITGGYPLAIVLLAGLLRFKEKPGQWEAVLQLLRPGPGMEEAQGVEGNKIIGSVLPKGRRRIEWRMSSTTQSNLSTRTTLERVFWASFEDLPNDLKSCFLYFAAFSKCTSMPADDIVRIWIAEGFIKPQKGKTMEELGYNYLNELLLRCLVKVEEEANDAYINEEFSVHKRLHGFLQSEAREAGFIDVHDTYDIFVPPSVRRLSFMSFERGHTAFTNKFRKLRSFISCVDEQDQRNDSQGVYQKRRHDLKFLCRSKFLRVIHVSGLGIRELPNEIGDMVHLRYILIGSMDLEKLPSSIKSLLNLQTLDISETRVEEIHPSFWKIKTLRHVMASKLSLPASIDEELDELQTLWGVKPAQQGEWDQRDCPLHKTTKLRSLFLDGFEQSKHGAALESALGKMSFLANLKLEGDEIPSCVFTAQNLRYLETIDIAGKIKWPEATSDVRRIRPNLVMLKVYKDSSEEAVPQHIQNQLEGILTVANV</sequence>
<dbReference type="Gene3D" id="1.10.10.10">
    <property type="entry name" value="Winged helix-like DNA-binding domain superfamily/Winged helix DNA-binding domain"/>
    <property type="match status" value="1"/>
</dbReference>
<dbReference type="Gene3D" id="3.40.50.300">
    <property type="entry name" value="P-loop containing nucleotide triphosphate hydrolases"/>
    <property type="match status" value="1"/>
</dbReference>
<dbReference type="GO" id="GO:0042742">
    <property type="term" value="P:defense response to bacterium"/>
    <property type="evidence" value="ECO:0007669"/>
    <property type="project" value="UniProtKB-ARBA"/>
</dbReference>
<evidence type="ECO:0000256" key="3">
    <source>
        <dbReference type="ARBA" id="ARBA00022737"/>
    </source>
</evidence>
<evidence type="ECO:0000256" key="2">
    <source>
        <dbReference type="ARBA" id="ARBA00022614"/>
    </source>
</evidence>
<name>A0A3B6N1Q3_WHEAT</name>
<dbReference type="InterPro" id="IPR038005">
    <property type="entry name" value="RX-like_CC"/>
</dbReference>
<dbReference type="PANTHER" id="PTHR23155:SF990">
    <property type="entry name" value="NB-ARC DOMAIN CONTAINING PROTEIN, EXPRESSED"/>
    <property type="match status" value="1"/>
</dbReference>
<proteinExistence type="inferred from homology"/>
<dbReference type="Gene3D" id="3.80.10.10">
    <property type="entry name" value="Ribonuclease Inhibitor"/>
    <property type="match status" value="1"/>
</dbReference>
<feature type="domain" description="Disease resistance N-terminal" evidence="8">
    <location>
        <begin position="5"/>
        <end position="89"/>
    </location>
</feature>
<reference evidence="11" key="2">
    <citation type="submission" date="2018-10" db="UniProtKB">
        <authorList>
            <consortium name="EnsemblPlants"/>
        </authorList>
    </citation>
    <scope>IDENTIFICATION</scope>
</reference>
<evidence type="ECO:0000259" key="10">
    <source>
        <dbReference type="Pfam" id="PF23598"/>
    </source>
</evidence>
<evidence type="ECO:0000256" key="6">
    <source>
        <dbReference type="ARBA" id="ARBA00023054"/>
    </source>
</evidence>
<dbReference type="GO" id="GO:0043531">
    <property type="term" value="F:ADP binding"/>
    <property type="evidence" value="ECO:0007669"/>
    <property type="project" value="InterPro"/>
</dbReference>
<evidence type="ECO:0000313" key="11">
    <source>
        <dbReference type="EnsemblPlants" id="TraesCS5D02G554900.1"/>
    </source>
</evidence>
<comment type="similarity">
    <text evidence="1">Belongs to the disease resistance NB-LRR family.</text>
</comment>
<dbReference type="InterPro" id="IPR058922">
    <property type="entry name" value="WHD_DRP"/>
</dbReference>
<dbReference type="Gramene" id="TraesCS5D03G1220000.1">
    <property type="protein sequence ID" value="TraesCS5D03G1220000.1.CDS"/>
    <property type="gene ID" value="TraesCS5D03G1220000"/>
</dbReference>
<feature type="domain" description="Disease resistance protein winged helix" evidence="9">
    <location>
        <begin position="467"/>
        <end position="536"/>
    </location>
</feature>
<dbReference type="InterPro" id="IPR055414">
    <property type="entry name" value="LRR_R13L4/SHOC2-like"/>
</dbReference>
<dbReference type="SUPFAM" id="SSF52540">
    <property type="entry name" value="P-loop containing nucleoside triphosphate hydrolases"/>
    <property type="match status" value="1"/>
</dbReference>
<dbReference type="FunFam" id="1.10.10.10:FF:000322">
    <property type="entry name" value="Probable disease resistance protein At1g63360"/>
    <property type="match status" value="1"/>
</dbReference>
<feature type="domain" description="Disease resistance R13L4/SHOC-2-like LRR" evidence="10">
    <location>
        <begin position="615"/>
        <end position="788"/>
    </location>
</feature>
<dbReference type="InterPro" id="IPR032675">
    <property type="entry name" value="LRR_dom_sf"/>
</dbReference>
<dbReference type="OMA" id="WHANTLN"/>
<dbReference type="EnsemblPlants" id="TraesCS5D02G554900.1">
    <property type="protein sequence ID" value="TraesCS5D02G554900.1"/>
    <property type="gene ID" value="TraesCS5D02G554900"/>
</dbReference>
<dbReference type="Pfam" id="PF18052">
    <property type="entry name" value="Rx_N"/>
    <property type="match status" value="1"/>
</dbReference>
<feature type="domain" description="NB-ARC" evidence="7">
    <location>
        <begin position="167"/>
        <end position="346"/>
    </location>
</feature>
<dbReference type="SUPFAM" id="SSF52047">
    <property type="entry name" value="RNI-like"/>
    <property type="match status" value="1"/>
</dbReference>
<evidence type="ECO:0000256" key="5">
    <source>
        <dbReference type="ARBA" id="ARBA00022821"/>
    </source>
</evidence>
<dbReference type="OrthoDB" id="611104at2759"/>
<keyword evidence="12" id="KW-1185">Reference proteome</keyword>
<evidence type="ECO:0000259" key="9">
    <source>
        <dbReference type="Pfam" id="PF23559"/>
    </source>
</evidence>
<dbReference type="GO" id="GO:0002758">
    <property type="term" value="P:innate immune response-activating signaling pathway"/>
    <property type="evidence" value="ECO:0007669"/>
    <property type="project" value="UniProtKB-ARBA"/>
</dbReference>
<organism evidence="11">
    <name type="scientific">Triticum aestivum</name>
    <name type="common">Wheat</name>
    <dbReference type="NCBI Taxonomy" id="4565"/>
    <lineage>
        <taxon>Eukaryota</taxon>
        <taxon>Viridiplantae</taxon>
        <taxon>Streptophyta</taxon>
        <taxon>Embryophyta</taxon>
        <taxon>Tracheophyta</taxon>
        <taxon>Spermatophyta</taxon>
        <taxon>Magnoliopsida</taxon>
        <taxon>Liliopsida</taxon>
        <taxon>Poales</taxon>
        <taxon>Poaceae</taxon>
        <taxon>BOP clade</taxon>
        <taxon>Pooideae</taxon>
        <taxon>Triticodae</taxon>
        <taxon>Triticeae</taxon>
        <taxon>Triticinae</taxon>
        <taxon>Triticum</taxon>
    </lineage>
</organism>
<dbReference type="CDD" id="cd14798">
    <property type="entry name" value="RX-CC_like"/>
    <property type="match status" value="1"/>
</dbReference>
<dbReference type="SMR" id="A0A3B6N1Q3"/>
<dbReference type="InterPro" id="IPR027417">
    <property type="entry name" value="P-loop_NTPase"/>
</dbReference>
<dbReference type="Gene3D" id="1.20.5.4130">
    <property type="match status" value="1"/>
</dbReference>
<dbReference type="Proteomes" id="UP000019116">
    <property type="component" value="Chromosome 5D"/>
</dbReference>
<dbReference type="InterPro" id="IPR036388">
    <property type="entry name" value="WH-like_DNA-bd_sf"/>
</dbReference>
<dbReference type="PRINTS" id="PR00364">
    <property type="entry name" value="DISEASERSIST"/>
</dbReference>
<accession>A0A3B6N1Q3</accession>
<dbReference type="InterPro" id="IPR041118">
    <property type="entry name" value="Rx_N"/>
</dbReference>
<keyword evidence="5" id="KW-0611">Plant defense</keyword>
<dbReference type="GO" id="GO:0009626">
    <property type="term" value="P:plant-type hypersensitive response"/>
    <property type="evidence" value="ECO:0007669"/>
    <property type="project" value="UniProtKB-ARBA"/>
</dbReference>
<dbReference type="PaxDb" id="4565-Traes_5DL_2AFE03508.1"/>
<dbReference type="STRING" id="4565.A0A3B6N1Q3"/>
<evidence type="ECO:0000259" key="8">
    <source>
        <dbReference type="Pfam" id="PF18052"/>
    </source>
</evidence>
<keyword evidence="3" id="KW-0677">Repeat</keyword>
<keyword evidence="2" id="KW-0433">Leucine-rich repeat</keyword>